<dbReference type="Proteomes" id="UP001459277">
    <property type="component" value="Unassembled WGS sequence"/>
</dbReference>
<gene>
    <name evidence="1" type="ORF">SO802_031369</name>
</gene>
<comment type="caution">
    <text evidence="1">The sequence shown here is derived from an EMBL/GenBank/DDBJ whole genome shotgun (WGS) entry which is preliminary data.</text>
</comment>
<dbReference type="EMBL" id="JAZDWU010000011">
    <property type="protein sequence ID" value="KAK9986418.1"/>
    <property type="molecule type" value="Genomic_DNA"/>
</dbReference>
<evidence type="ECO:0000313" key="1">
    <source>
        <dbReference type="EMBL" id="KAK9986418.1"/>
    </source>
</evidence>
<organism evidence="1 2">
    <name type="scientific">Lithocarpus litseifolius</name>
    <dbReference type="NCBI Taxonomy" id="425828"/>
    <lineage>
        <taxon>Eukaryota</taxon>
        <taxon>Viridiplantae</taxon>
        <taxon>Streptophyta</taxon>
        <taxon>Embryophyta</taxon>
        <taxon>Tracheophyta</taxon>
        <taxon>Spermatophyta</taxon>
        <taxon>Magnoliopsida</taxon>
        <taxon>eudicotyledons</taxon>
        <taxon>Gunneridae</taxon>
        <taxon>Pentapetalae</taxon>
        <taxon>rosids</taxon>
        <taxon>fabids</taxon>
        <taxon>Fagales</taxon>
        <taxon>Fagaceae</taxon>
        <taxon>Lithocarpus</taxon>
    </lineage>
</organism>
<evidence type="ECO:0000313" key="2">
    <source>
        <dbReference type="Proteomes" id="UP001459277"/>
    </source>
</evidence>
<proteinExistence type="predicted"/>
<dbReference type="AlphaFoldDB" id="A0AAW2BM11"/>
<accession>A0AAW2BM11</accession>
<reference evidence="1 2" key="1">
    <citation type="submission" date="2024-01" db="EMBL/GenBank/DDBJ databases">
        <title>A telomere-to-telomere, gap-free genome of sweet tea (Lithocarpus litseifolius).</title>
        <authorList>
            <person name="Zhou J."/>
        </authorList>
    </citation>
    <scope>NUCLEOTIDE SEQUENCE [LARGE SCALE GENOMIC DNA]</scope>
    <source>
        <strain evidence="1">Zhou-2022a</strain>
        <tissue evidence="1">Leaf</tissue>
    </source>
</reference>
<keyword evidence="2" id="KW-1185">Reference proteome</keyword>
<sequence>MQTPLLITVVEVEVVVVVVEVEGVVVVVEVEVVVAVAVVGEAEGWWLCLGFVVVDYYTVFPVPPPCYATAKAYPGGGYASTQEAKLLMINPMELRSKRGNHSFCLFVVLLRVVGA</sequence>
<protein>
    <submittedName>
        <fullName evidence="1">Uncharacterized protein</fullName>
    </submittedName>
</protein>
<name>A0AAW2BM11_9ROSI</name>